<gene>
    <name evidence="11" type="primary">LOC109721838</name>
</gene>
<dbReference type="GO" id="GO:0006401">
    <property type="term" value="P:RNA catabolic process"/>
    <property type="evidence" value="ECO:0007669"/>
    <property type="project" value="TreeGrafter"/>
</dbReference>
<evidence type="ECO:0000256" key="2">
    <source>
        <dbReference type="ARBA" id="ARBA00022722"/>
    </source>
</evidence>
<keyword evidence="3" id="KW-0255">Endonuclease</keyword>
<name>A0A6P5GIU4_ANACO</name>
<evidence type="ECO:0000256" key="3">
    <source>
        <dbReference type="ARBA" id="ARBA00022759"/>
    </source>
</evidence>
<dbReference type="PROSITE" id="PS00531">
    <property type="entry name" value="RNASE_T2_2"/>
    <property type="match status" value="1"/>
</dbReference>
<keyword evidence="10" id="KW-1185">Reference proteome</keyword>
<organism evidence="10 11">
    <name type="scientific">Ananas comosus</name>
    <name type="common">Pineapple</name>
    <name type="synonym">Ananas ananas</name>
    <dbReference type="NCBI Taxonomy" id="4615"/>
    <lineage>
        <taxon>Eukaryota</taxon>
        <taxon>Viridiplantae</taxon>
        <taxon>Streptophyta</taxon>
        <taxon>Embryophyta</taxon>
        <taxon>Tracheophyta</taxon>
        <taxon>Spermatophyta</taxon>
        <taxon>Magnoliopsida</taxon>
        <taxon>Liliopsida</taxon>
        <taxon>Poales</taxon>
        <taxon>Bromeliaceae</taxon>
        <taxon>Bromelioideae</taxon>
        <taxon>Ananas</taxon>
    </lineage>
</organism>
<protein>
    <submittedName>
        <fullName evidence="11">Ribonuclease 1-like isoform X1</fullName>
    </submittedName>
</protein>
<dbReference type="GO" id="GO:0033897">
    <property type="term" value="F:ribonuclease T2 activity"/>
    <property type="evidence" value="ECO:0007669"/>
    <property type="project" value="InterPro"/>
</dbReference>
<evidence type="ECO:0000313" key="11">
    <source>
        <dbReference type="RefSeq" id="XP_020105230.1"/>
    </source>
</evidence>
<keyword evidence="9" id="KW-0732">Signal</keyword>
<keyword evidence="6" id="KW-0456">Lyase</keyword>
<keyword evidence="2" id="KW-0540">Nuclease</keyword>
<evidence type="ECO:0000256" key="7">
    <source>
        <dbReference type="PIRSR" id="PIRSR633697-1"/>
    </source>
</evidence>
<dbReference type="GO" id="GO:0016787">
    <property type="term" value="F:hydrolase activity"/>
    <property type="evidence" value="ECO:0007669"/>
    <property type="project" value="UniProtKB-KW"/>
</dbReference>
<reference evidence="11" key="2">
    <citation type="submission" date="2025-08" db="UniProtKB">
        <authorList>
            <consortium name="RefSeq"/>
        </authorList>
    </citation>
    <scope>IDENTIFICATION</scope>
    <source>
        <tissue evidence="11">Leaf</tissue>
    </source>
</reference>
<evidence type="ECO:0000256" key="4">
    <source>
        <dbReference type="ARBA" id="ARBA00022801"/>
    </source>
</evidence>
<feature type="active site" evidence="7">
    <location>
        <position position="115"/>
    </location>
</feature>
<feature type="signal peptide" evidence="9">
    <location>
        <begin position="1"/>
        <end position="23"/>
    </location>
</feature>
<proteinExistence type="inferred from homology"/>
<feature type="chain" id="PRO_5027877932" evidence="9">
    <location>
        <begin position="24"/>
        <end position="237"/>
    </location>
</feature>
<dbReference type="InterPro" id="IPR018188">
    <property type="entry name" value="RNase_T2_His_AS_1"/>
</dbReference>
<dbReference type="InterPro" id="IPR033697">
    <property type="entry name" value="Ribonuclease_T2_eukaryotic"/>
</dbReference>
<evidence type="ECO:0000256" key="6">
    <source>
        <dbReference type="ARBA" id="ARBA00023239"/>
    </source>
</evidence>
<dbReference type="PANTHER" id="PTHR11240">
    <property type="entry name" value="RIBONUCLEASE T2"/>
    <property type="match status" value="1"/>
</dbReference>
<reference evidence="10" key="1">
    <citation type="journal article" date="2015" name="Nat. Genet.">
        <title>The pineapple genome and the evolution of CAM photosynthesis.</title>
        <authorList>
            <person name="Ming R."/>
            <person name="VanBuren R."/>
            <person name="Wai C.M."/>
            <person name="Tang H."/>
            <person name="Schatz M.C."/>
            <person name="Bowers J.E."/>
            <person name="Lyons E."/>
            <person name="Wang M.L."/>
            <person name="Chen J."/>
            <person name="Biggers E."/>
            <person name="Zhang J."/>
            <person name="Huang L."/>
            <person name="Zhang L."/>
            <person name="Miao W."/>
            <person name="Zhang J."/>
            <person name="Ye Z."/>
            <person name="Miao C."/>
            <person name="Lin Z."/>
            <person name="Wang H."/>
            <person name="Zhou H."/>
            <person name="Yim W.C."/>
            <person name="Priest H.D."/>
            <person name="Zheng C."/>
            <person name="Woodhouse M."/>
            <person name="Edger P.P."/>
            <person name="Guyot R."/>
            <person name="Guo H.B."/>
            <person name="Guo H."/>
            <person name="Zheng G."/>
            <person name="Singh R."/>
            <person name="Sharma A."/>
            <person name="Min X."/>
            <person name="Zheng Y."/>
            <person name="Lee H."/>
            <person name="Gurtowski J."/>
            <person name="Sedlazeck F.J."/>
            <person name="Harkess A."/>
            <person name="McKain M.R."/>
            <person name="Liao Z."/>
            <person name="Fang J."/>
            <person name="Liu J."/>
            <person name="Zhang X."/>
            <person name="Zhang Q."/>
            <person name="Hu W."/>
            <person name="Qin Y."/>
            <person name="Wang K."/>
            <person name="Chen L.Y."/>
            <person name="Shirley N."/>
            <person name="Lin Y.R."/>
            <person name="Liu L.Y."/>
            <person name="Hernandez A.G."/>
            <person name="Wright C.L."/>
            <person name="Bulone V."/>
            <person name="Tuskan G.A."/>
            <person name="Heath K."/>
            <person name="Zee F."/>
            <person name="Moore P.H."/>
            <person name="Sunkar R."/>
            <person name="Leebens-Mack J.H."/>
            <person name="Mockler T."/>
            <person name="Bennetzen J.L."/>
            <person name="Freeling M."/>
            <person name="Sankoff D."/>
            <person name="Paterson A.H."/>
            <person name="Zhu X."/>
            <person name="Yang X."/>
            <person name="Smith J.A."/>
            <person name="Cushman J.C."/>
            <person name="Paull R.E."/>
            <person name="Yu Q."/>
        </authorList>
    </citation>
    <scope>NUCLEOTIDE SEQUENCE [LARGE SCALE GENOMIC DNA]</scope>
    <source>
        <strain evidence="10">cv. F153</strain>
    </source>
</reference>
<keyword evidence="4" id="KW-0378">Hydrolase</keyword>
<feature type="active site" evidence="7">
    <location>
        <position position="119"/>
    </location>
</feature>
<dbReference type="PANTHER" id="PTHR11240:SF75">
    <property type="entry name" value="RIBONUCLEASE 3"/>
    <property type="match status" value="1"/>
</dbReference>
<evidence type="ECO:0000256" key="9">
    <source>
        <dbReference type="SAM" id="SignalP"/>
    </source>
</evidence>
<accession>A0A6P5GIU4</accession>
<comment type="similarity">
    <text evidence="1 8">Belongs to the RNase T2 family.</text>
</comment>
<evidence type="ECO:0000256" key="1">
    <source>
        <dbReference type="ARBA" id="ARBA00007469"/>
    </source>
</evidence>
<evidence type="ECO:0000256" key="5">
    <source>
        <dbReference type="ARBA" id="ARBA00023157"/>
    </source>
</evidence>
<dbReference type="FunFam" id="3.90.730.10:FF:000003">
    <property type="entry name" value="Ribonuclease 3"/>
    <property type="match status" value="1"/>
</dbReference>
<evidence type="ECO:0000256" key="8">
    <source>
        <dbReference type="RuleBase" id="RU004328"/>
    </source>
</evidence>
<dbReference type="GO" id="GO:0005576">
    <property type="term" value="C:extracellular region"/>
    <property type="evidence" value="ECO:0007669"/>
    <property type="project" value="TreeGrafter"/>
</dbReference>
<dbReference type="SUPFAM" id="SSF55895">
    <property type="entry name" value="Ribonuclease Rh-like"/>
    <property type="match status" value="1"/>
</dbReference>
<dbReference type="PROSITE" id="PS00530">
    <property type="entry name" value="RNASE_T2_1"/>
    <property type="match status" value="1"/>
</dbReference>
<dbReference type="RefSeq" id="XP_020105230.1">
    <property type="nucleotide sequence ID" value="XM_020249641.1"/>
</dbReference>
<dbReference type="CDD" id="cd01061">
    <property type="entry name" value="RNase_T2_euk"/>
    <property type="match status" value="1"/>
</dbReference>
<dbReference type="Gene3D" id="3.90.730.10">
    <property type="entry name" value="Ribonuclease T2-like"/>
    <property type="match status" value="1"/>
</dbReference>
<dbReference type="Gramene" id="Aco004148.1.mrna1">
    <property type="protein sequence ID" value="Aco004148.1.mrna1"/>
    <property type="gene ID" value="Aco004148.1.path1"/>
</dbReference>
<sequence>MMIQSSIPLVLLALPVFAVLSSAQDFDFFYFVQQWPGSYCDTKQSCCYPTSGKPLADFGIHGLWPNNNDGSYPLNCDSHNPFKSSEIKELIGQMQKHWPTLACPSNDGLKFWGHEWNKHGTCSESVLDQHSYFETALRLQKETNLLEILRESGIRPGGFYRLDEIKEAIKEGLGFAPGIECNRDESGTNQLYQIFLCVDNSGKQIIECPVFPRSKCRDKVEFPVFPSITEEGQSSFE</sequence>
<dbReference type="GO" id="GO:0003723">
    <property type="term" value="F:RNA binding"/>
    <property type="evidence" value="ECO:0007669"/>
    <property type="project" value="InterPro"/>
</dbReference>
<dbReference type="InterPro" id="IPR001568">
    <property type="entry name" value="RNase_T2-like"/>
</dbReference>
<dbReference type="AlphaFoldDB" id="A0A6P5GIU4"/>
<dbReference type="Pfam" id="PF00445">
    <property type="entry name" value="Ribonuclease_T2"/>
    <property type="match status" value="1"/>
</dbReference>
<evidence type="ECO:0000313" key="10">
    <source>
        <dbReference type="Proteomes" id="UP000515123"/>
    </source>
</evidence>
<dbReference type="InterPro" id="IPR033130">
    <property type="entry name" value="RNase_T2_His_AS_2"/>
</dbReference>
<dbReference type="GeneID" id="109721838"/>
<dbReference type="OrthoDB" id="435754at2759"/>
<dbReference type="InterPro" id="IPR036430">
    <property type="entry name" value="RNase_T2-like_sf"/>
</dbReference>
<feature type="active site" evidence="7">
    <location>
        <position position="61"/>
    </location>
</feature>
<keyword evidence="5" id="KW-1015">Disulfide bond</keyword>
<dbReference type="Proteomes" id="UP000515123">
    <property type="component" value="Linkage group 15"/>
</dbReference>